<accession>A0A8A1MQZ0</accession>
<dbReference type="PROSITE" id="PS50003">
    <property type="entry name" value="PH_DOMAIN"/>
    <property type="match status" value="1"/>
</dbReference>
<evidence type="ECO:0000259" key="3">
    <source>
        <dbReference type="PROSITE" id="PS50003"/>
    </source>
</evidence>
<dbReference type="InterPro" id="IPR001849">
    <property type="entry name" value="PH_domain"/>
</dbReference>
<evidence type="ECO:0000313" key="5">
    <source>
        <dbReference type="Proteomes" id="UP000663671"/>
    </source>
</evidence>
<dbReference type="InterPro" id="IPR011993">
    <property type="entry name" value="PH-like_dom_sf"/>
</dbReference>
<reference evidence="4" key="1">
    <citation type="submission" date="2021-01" db="EMBL/GenBank/DDBJ databases">
        <title>Chromosome-level genome assembly of a human fungal pathogen reveals clustering of transcriptionally co-regulated genes.</title>
        <authorList>
            <person name="Voorhies M."/>
            <person name="Cohen S."/>
            <person name="Shea T.P."/>
            <person name="Petrus S."/>
            <person name="Munoz J.F."/>
            <person name="Poplawski S."/>
            <person name="Goldman W.E."/>
            <person name="Michael T."/>
            <person name="Cuomo C.A."/>
            <person name="Sil A."/>
            <person name="Beyhan S."/>
        </authorList>
    </citation>
    <scope>NUCLEOTIDE SEQUENCE</scope>
    <source>
        <strain evidence="4">WU24</strain>
    </source>
</reference>
<dbReference type="OrthoDB" id="2264563at2759"/>
<feature type="region of interest" description="Disordered" evidence="2">
    <location>
        <begin position="423"/>
        <end position="464"/>
    </location>
</feature>
<evidence type="ECO:0000256" key="1">
    <source>
        <dbReference type="ARBA" id="ARBA00022553"/>
    </source>
</evidence>
<dbReference type="Pfam" id="PF20400">
    <property type="entry name" value="BAR_4"/>
    <property type="match status" value="1"/>
</dbReference>
<dbReference type="Gene3D" id="2.30.29.30">
    <property type="entry name" value="Pleckstrin-homology domain (PH domain)/Phosphotyrosine-binding domain (PTB)"/>
    <property type="match status" value="1"/>
</dbReference>
<dbReference type="VEuPathDB" id="FungiDB:I7I51_07334"/>
<evidence type="ECO:0000313" key="4">
    <source>
        <dbReference type="EMBL" id="QSS66477.1"/>
    </source>
</evidence>
<protein>
    <submittedName>
        <fullName evidence="4">PH domain-containing protein</fullName>
    </submittedName>
</protein>
<dbReference type="InterPro" id="IPR046868">
    <property type="entry name" value="BAR_4"/>
</dbReference>
<sequence>MGLANLPQRSATVKTVATTNTVKSGDEVLLDGDMSDISELMFRRLLAWKHVCGHLENYIIATHKAQRTLAKEFEKVLKAVPEPLEEAAQFSEGKGGVVGLFDNIRINIIAIVNLHLDIEKKVKTIALPTLERLHTEIKSKTKDLQHGSEKGTKQVEKARSAAQKHIELLGKYTAAFASGTGGKLEPAHDPYVLKRGTVYRMSKVVTEENNYRTEMLHLQESLAAFEPHIMRTVKDALFQLSDCMGAQSGIPGKMYANIAQVAQQIPADFEWMDFTVRSEASLINSAVPPLNIDDVAFPNQDHVATIALIEGTLERKSRAMIKGYNAGYYVVSPAGYLHGFKENDNYSHDPIPDITLYLPECAVGNADGVKFTVKGKDVSGGKVGQTFATTSELSFKAPSKDIARQWLHVLTGMINRSASAAASQTTSPAVSRTVSGAHGVPPPVAHPAAGSTEAPSPPTSGQEEGFVAVAGGEVEEPETAPPDNKVVTSTAAPLQDTARSFAMLQTETYYMSDPSVTWRIFHHSRSHS</sequence>
<dbReference type="Proteomes" id="UP000663671">
    <property type="component" value="Chromosome 3"/>
</dbReference>
<dbReference type="SMART" id="SM00233">
    <property type="entry name" value="PH"/>
    <property type="match status" value="1"/>
</dbReference>
<dbReference type="AlphaFoldDB" id="A0A8A1MQZ0"/>
<dbReference type="Pfam" id="PF20399">
    <property type="entry name" value="PH_20"/>
    <property type="match status" value="1"/>
</dbReference>
<dbReference type="PANTHER" id="PTHR31941:SF1">
    <property type="entry name" value="CYTOSKELETAL SIGNALING PROTEIN SLM1"/>
    <property type="match status" value="1"/>
</dbReference>
<evidence type="ECO:0000256" key="2">
    <source>
        <dbReference type="SAM" id="MobiDB-lite"/>
    </source>
</evidence>
<dbReference type="SUPFAM" id="SSF50729">
    <property type="entry name" value="PH domain-like"/>
    <property type="match status" value="1"/>
</dbReference>
<keyword evidence="1" id="KW-0597">Phosphoprotein</keyword>
<dbReference type="InterPro" id="IPR046869">
    <property type="entry name" value="SLM1/RGC1-like_PH"/>
</dbReference>
<dbReference type="PANTHER" id="PTHR31941">
    <property type="entry name" value="CYTOSKELETAL SIGNALING PROTEIN SLM1"/>
    <property type="match status" value="1"/>
</dbReference>
<gene>
    <name evidence="4" type="ORF">I7I51_07334</name>
</gene>
<feature type="domain" description="PH" evidence="3">
    <location>
        <begin position="306"/>
        <end position="415"/>
    </location>
</feature>
<name>A0A8A1MQZ0_AJECA</name>
<dbReference type="Gene3D" id="1.20.1270.60">
    <property type="entry name" value="Arfaptin homology (AH) domain/BAR domain"/>
    <property type="match status" value="1"/>
</dbReference>
<dbReference type="EMBL" id="CP069115">
    <property type="protein sequence ID" value="QSS66477.1"/>
    <property type="molecule type" value="Genomic_DNA"/>
</dbReference>
<organism evidence="4 5">
    <name type="scientific">Ajellomyces capsulatus</name>
    <name type="common">Darling's disease fungus</name>
    <name type="synonym">Histoplasma capsulatum</name>
    <dbReference type="NCBI Taxonomy" id="5037"/>
    <lineage>
        <taxon>Eukaryota</taxon>
        <taxon>Fungi</taxon>
        <taxon>Dikarya</taxon>
        <taxon>Ascomycota</taxon>
        <taxon>Pezizomycotina</taxon>
        <taxon>Eurotiomycetes</taxon>
        <taxon>Eurotiomycetidae</taxon>
        <taxon>Onygenales</taxon>
        <taxon>Ajellomycetaceae</taxon>
        <taxon>Histoplasma</taxon>
    </lineage>
</organism>
<proteinExistence type="predicted"/>
<feature type="compositionally biased region" description="Low complexity" evidence="2">
    <location>
        <begin position="423"/>
        <end position="439"/>
    </location>
</feature>
<dbReference type="InterPro" id="IPR027267">
    <property type="entry name" value="AH/BAR_dom_sf"/>
</dbReference>